<dbReference type="EMBL" id="CAJNOC010005642">
    <property type="protein sequence ID" value="CAF1057928.1"/>
    <property type="molecule type" value="Genomic_DNA"/>
</dbReference>
<reference evidence="1" key="1">
    <citation type="submission" date="2021-02" db="EMBL/GenBank/DDBJ databases">
        <authorList>
            <person name="Nowell W R."/>
        </authorList>
    </citation>
    <scope>NUCLEOTIDE SEQUENCE</scope>
    <source>
        <strain evidence="1">Ploen Becks lab</strain>
    </source>
</reference>
<organism evidence="1 2">
    <name type="scientific">Brachionus calyciflorus</name>
    <dbReference type="NCBI Taxonomy" id="104777"/>
    <lineage>
        <taxon>Eukaryota</taxon>
        <taxon>Metazoa</taxon>
        <taxon>Spiralia</taxon>
        <taxon>Gnathifera</taxon>
        <taxon>Rotifera</taxon>
        <taxon>Eurotatoria</taxon>
        <taxon>Monogononta</taxon>
        <taxon>Pseudotrocha</taxon>
        <taxon>Ploima</taxon>
        <taxon>Brachionidae</taxon>
        <taxon>Brachionus</taxon>
    </lineage>
</organism>
<name>A0A814L0T1_9BILA</name>
<comment type="caution">
    <text evidence="1">The sequence shown here is derived from an EMBL/GenBank/DDBJ whole genome shotgun (WGS) entry which is preliminary data.</text>
</comment>
<dbReference type="Proteomes" id="UP000663879">
    <property type="component" value="Unassembled WGS sequence"/>
</dbReference>
<proteinExistence type="predicted"/>
<evidence type="ECO:0000313" key="2">
    <source>
        <dbReference type="Proteomes" id="UP000663879"/>
    </source>
</evidence>
<protein>
    <submittedName>
        <fullName evidence="1">Uncharacterized protein</fullName>
    </submittedName>
</protein>
<gene>
    <name evidence="1" type="ORF">OXX778_LOCUS19145</name>
</gene>
<dbReference type="AlphaFoldDB" id="A0A814L0T1"/>
<keyword evidence="2" id="KW-1185">Reference proteome</keyword>
<evidence type="ECO:0000313" key="1">
    <source>
        <dbReference type="EMBL" id="CAF1057928.1"/>
    </source>
</evidence>
<sequence>MNKLSAWFAFGLKNSDSSFMVRVDLNKCIDYDDLRNQVMRKTKNYSLYKYALVKDGNIKNSNDLVDNFWLNNTHENPIEIIQLDKMRLEILKNEAHDFPTKDESFLWCSLDGFIPTKINKNNCLTLEDIQNELFFKFNKLNRPYGKCYINGKRVKLNTKIDLIKNNSYTNPVLFKRKLNSLISCII</sequence>
<accession>A0A814L0T1</accession>